<dbReference type="Proteomes" id="UP000654913">
    <property type="component" value="Chromosome 3"/>
</dbReference>
<feature type="compositionally biased region" description="Polar residues" evidence="1">
    <location>
        <begin position="730"/>
        <end position="741"/>
    </location>
</feature>
<reference evidence="3" key="1">
    <citation type="submission" date="2021-01" db="EMBL/GenBank/DDBJ databases">
        <authorList>
            <consortium name="Aspergillus puulaauensis MK2 genome sequencing consortium"/>
            <person name="Kazuki M."/>
            <person name="Futagami T."/>
        </authorList>
    </citation>
    <scope>NUCLEOTIDE SEQUENCE</scope>
    <source>
        <strain evidence="3">MK2</strain>
    </source>
</reference>
<feature type="compositionally biased region" description="Basic and acidic residues" evidence="1">
    <location>
        <begin position="674"/>
        <end position="694"/>
    </location>
</feature>
<evidence type="ECO:0000313" key="3">
    <source>
        <dbReference type="EMBL" id="BCS22851.1"/>
    </source>
</evidence>
<dbReference type="CDD" id="cd00167">
    <property type="entry name" value="SANT"/>
    <property type="match status" value="1"/>
</dbReference>
<name>A0A7R7XJY9_9EURO</name>
<dbReference type="Gene3D" id="1.10.10.60">
    <property type="entry name" value="Homeodomain-like"/>
    <property type="match status" value="1"/>
</dbReference>
<keyword evidence="4" id="KW-1185">Reference proteome</keyword>
<dbReference type="AlphaFoldDB" id="A0A7R7XJY9"/>
<dbReference type="InterPro" id="IPR001005">
    <property type="entry name" value="SANT/Myb"/>
</dbReference>
<feature type="compositionally biased region" description="Basic and acidic residues" evidence="1">
    <location>
        <begin position="611"/>
        <end position="654"/>
    </location>
</feature>
<feature type="region of interest" description="Disordered" evidence="1">
    <location>
        <begin position="394"/>
        <end position="744"/>
    </location>
</feature>
<feature type="compositionally biased region" description="Polar residues" evidence="1">
    <location>
        <begin position="587"/>
        <end position="607"/>
    </location>
</feature>
<feature type="compositionally biased region" description="Polar residues" evidence="1">
    <location>
        <begin position="13"/>
        <end position="22"/>
    </location>
</feature>
<evidence type="ECO:0000313" key="4">
    <source>
        <dbReference type="Proteomes" id="UP000654913"/>
    </source>
</evidence>
<dbReference type="GeneID" id="64972856"/>
<protein>
    <recommendedName>
        <fullName evidence="2">Myb-like domain-containing protein</fullName>
    </recommendedName>
</protein>
<evidence type="ECO:0000256" key="1">
    <source>
        <dbReference type="SAM" id="MobiDB-lite"/>
    </source>
</evidence>
<feature type="compositionally biased region" description="Basic and acidic residues" evidence="1">
    <location>
        <begin position="31"/>
        <end position="57"/>
    </location>
</feature>
<dbReference type="SMART" id="SM00717">
    <property type="entry name" value="SANT"/>
    <property type="match status" value="1"/>
</dbReference>
<evidence type="ECO:0000259" key="2">
    <source>
        <dbReference type="PROSITE" id="PS50090"/>
    </source>
</evidence>
<feature type="region of interest" description="Disordered" evidence="1">
    <location>
        <begin position="1"/>
        <end position="95"/>
    </location>
</feature>
<dbReference type="KEGG" id="apuu:APUU_31076S"/>
<proteinExistence type="predicted"/>
<feature type="compositionally biased region" description="Basic and acidic residues" evidence="1">
    <location>
        <begin position="482"/>
        <end position="491"/>
    </location>
</feature>
<gene>
    <name evidence="3" type="ORF">APUU_31076S</name>
</gene>
<dbReference type="PROSITE" id="PS50090">
    <property type="entry name" value="MYB_LIKE"/>
    <property type="match status" value="1"/>
</dbReference>
<feature type="compositionally biased region" description="Polar residues" evidence="1">
    <location>
        <begin position="468"/>
        <end position="481"/>
    </location>
</feature>
<dbReference type="RefSeq" id="XP_041555045.1">
    <property type="nucleotide sequence ID" value="XM_041702239.1"/>
</dbReference>
<reference evidence="3" key="2">
    <citation type="submission" date="2021-02" db="EMBL/GenBank/DDBJ databases">
        <title>Aspergillus puulaauensis MK2 genome sequence.</title>
        <authorList>
            <person name="Futagami T."/>
            <person name="Mori K."/>
            <person name="Kadooka C."/>
            <person name="Tanaka T."/>
        </authorList>
    </citation>
    <scope>NUCLEOTIDE SEQUENCE</scope>
    <source>
        <strain evidence="3">MK2</strain>
    </source>
</reference>
<dbReference type="EMBL" id="AP024445">
    <property type="protein sequence ID" value="BCS22851.1"/>
    <property type="molecule type" value="Genomic_DNA"/>
</dbReference>
<dbReference type="OrthoDB" id="5398572at2759"/>
<feature type="compositionally biased region" description="Polar residues" evidence="1">
    <location>
        <begin position="80"/>
        <end position="95"/>
    </location>
</feature>
<sequence length="839" mass="94946">MMQGHSRSRSRQDLFSQPQASPSRKRITRSQSREVEETRIRSKEINPTDGHGRREQSKALPPVAEESPFKSPRKTGARYGSSTIPESPGDTTNISGTTFVQPESEMDLDPEMMLEVIPDLERAGKSVLEFLAPRTATPVVIVNKAKTLSDPSNTQSRRLRRLKSNLDNEIQHFGSQTYIDVGDIGHLFASTLGGRRGEFNDWGPDPIVQMANCARFAVEVLLAGTSTNSQRQALQNVENLFPLPFMTGLVGAGQVKAPGESSLEKETFELALEIRKQSLILQLEDNQDKPGFSAKNEVRLCFFTGLSRKSPPRGFNLPNFGGSGGALPEKYRDPVHNLFNDILLSETENGIDVEELRSSYLWKRFVLQAAKWIRKRTEEIDEELQKRMTTQEVHDTFFTSKHPSFASTLGGSEAEPSGEAQEDELEISHRQSVEQESAGLLEEQEQQEQQEPKSPTVQRGTERRRSSRPSYLNALSIQRITQRQERLRAGDETSENQRQPDIVHPIWRTVNEQPTSSRHRSSSDPPSTRLAQQNVPHEIPQSFDDASPTLGPEEDITFGDDSQLAIGNEDPQIERSRSPAPIPRRTTPWSQGSGTRNQSSDGMTLTQRIWEASKTRPGRSADTRFIDRQQDAARVSPIRDSDSEGAVRRVEQRASRKRARRSSESEPEAGPGHFDYDRRSVDLEGRRGEKPQESRRKRARVQEPETQSDVNADANEEEAPSPEPPRQRTVPPSSQPTTREYTPTARVRWTDEEDNRLLRLMKDHSTRWAVIERQNQAQPPRQGEVRIEGRDQGALKDRARNIKIAYYRDGIEIPPYLQIVTMKKKDYERLEARGIVVPR</sequence>
<accession>A0A7R7XJY9</accession>
<feature type="domain" description="Myb-like" evidence="2">
    <location>
        <begin position="741"/>
        <end position="803"/>
    </location>
</feature>
<organism evidence="3 4">
    <name type="scientific">Aspergillus puulaauensis</name>
    <dbReference type="NCBI Taxonomy" id="1220207"/>
    <lineage>
        <taxon>Eukaryota</taxon>
        <taxon>Fungi</taxon>
        <taxon>Dikarya</taxon>
        <taxon>Ascomycota</taxon>
        <taxon>Pezizomycotina</taxon>
        <taxon>Eurotiomycetes</taxon>
        <taxon>Eurotiomycetidae</taxon>
        <taxon>Eurotiales</taxon>
        <taxon>Aspergillaceae</taxon>
        <taxon>Aspergillus</taxon>
    </lineage>
</organism>
<feature type="compositionally biased region" description="Polar residues" evidence="1">
    <location>
        <begin position="394"/>
        <end position="410"/>
    </location>
</feature>